<proteinExistence type="predicted"/>
<comment type="caution">
    <text evidence="1">The sequence shown here is derived from an EMBL/GenBank/DDBJ whole genome shotgun (WGS) entry which is preliminary data.</text>
</comment>
<gene>
    <name evidence="1" type="ORF">MLD38_000885</name>
</gene>
<organism evidence="1 2">
    <name type="scientific">Melastoma candidum</name>
    <dbReference type="NCBI Taxonomy" id="119954"/>
    <lineage>
        <taxon>Eukaryota</taxon>
        <taxon>Viridiplantae</taxon>
        <taxon>Streptophyta</taxon>
        <taxon>Embryophyta</taxon>
        <taxon>Tracheophyta</taxon>
        <taxon>Spermatophyta</taxon>
        <taxon>Magnoliopsida</taxon>
        <taxon>eudicotyledons</taxon>
        <taxon>Gunneridae</taxon>
        <taxon>Pentapetalae</taxon>
        <taxon>rosids</taxon>
        <taxon>malvids</taxon>
        <taxon>Myrtales</taxon>
        <taxon>Melastomataceae</taxon>
        <taxon>Melastomatoideae</taxon>
        <taxon>Melastomateae</taxon>
        <taxon>Melastoma</taxon>
    </lineage>
</organism>
<evidence type="ECO:0000313" key="2">
    <source>
        <dbReference type="Proteomes" id="UP001057402"/>
    </source>
</evidence>
<evidence type="ECO:0000313" key="1">
    <source>
        <dbReference type="EMBL" id="KAI4388568.1"/>
    </source>
</evidence>
<keyword evidence="2" id="KW-1185">Reference proteome</keyword>
<dbReference type="EMBL" id="CM042880">
    <property type="protein sequence ID" value="KAI4388568.1"/>
    <property type="molecule type" value="Genomic_DNA"/>
</dbReference>
<name>A0ACB9SD28_9MYRT</name>
<dbReference type="Proteomes" id="UP001057402">
    <property type="component" value="Chromosome 1"/>
</dbReference>
<sequence>MLTLSPPLPPSQPPLKLPPNKQSRGPTPLDLPEKSFETRKIGPELTLRHPRRSERSLSVWCSVIICFVFSIFLICFGVATLVVYLAIRPRYPTFDIAAASLNNIYLDPSEYFNGDIILLANFSNPNRKIEMVFEYLDIRLYFSNRFIGTQGIQPFSLKQGQRRMETLHLVSSLVYMPRDLGVLLQKQVESNKVSYYVLGTFKVRASLGLIRFSLWLHGRCQLYMTGPPTGILVGRSCKMKR</sequence>
<reference evidence="2" key="1">
    <citation type="journal article" date="2023" name="Front. Plant Sci.">
        <title>Chromosomal-level genome assembly of Melastoma candidum provides insights into trichome evolution.</title>
        <authorList>
            <person name="Zhong Y."/>
            <person name="Wu W."/>
            <person name="Sun C."/>
            <person name="Zou P."/>
            <person name="Liu Y."/>
            <person name="Dai S."/>
            <person name="Zhou R."/>
        </authorList>
    </citation>
    <scope>NUCLEOTIDE SEQUENCE [LARGE SCALE GENOMIC DNA]</scope>
</reference>
<accession>A0ACB9SD28</accession>
<protein>
    <submittedName>
        <fullName evidence="1">Uncharacterized protein</fullName>
    </submittedName>
</protein>